<keyword evidence="3" id="KW-1185">Reference proteome</keyword>
<name>A0ABZ1RYL9_9ACTN</name>
<evidence type="ECO:0000313" key="3">
    <source>
        <dbReference type="Proteomes" id="UP001432190"/>
    </source>
</evidence>
<evidence type="ECO:0008006" key="4">
    <source>
        <dbReference type="Google" id="ProtNLM"/>
    </source>
</evidence>
<dbReference type="Proteomes" id="UP001432190">
    <property type="component" value="Chromosome"/>
</dbReference>
<keyword evidence="1" id="KW-0233">DNA recombination</keyword>
<dbReference type="InterPro" id="IPR013762">
    <property type="entry name" value="Integrase-like_cat_sf"/>
</dbReference>
<accession>A0ABZ1RYL9</accession>
<evidence type="ECO:0000256" key="1">
    <source>
        <dbReference type="ARBA" id="ARBA00023172"/>
    </source>
</evidence>
<dbReference type="Gene3D" id="1.10.443.10">
    <property type="entry name" value="Intergrase catalytic core"/>
    <property type="match status" value="1"/>
</dbReference>
<evidence type="ECO:0000313" key="2">
    <source>
        <dbReference type="EMBL" id="WUP47169.1"/>
    </source>
</evidence>
<proteinExistence type="predicted"/>
<gene>
    <name evidence="2" type="ORF">OG994_16015</name>
</gene>
<protein>
    <recommendedName>
        <fullName evidence="4">Integrase</fullName>
    </recommendedName>
</protein>
<organism evidence="2 3">
    <name type="scientific">Micromonospora globbae</name>
    <dbReference type="NCBI Taxonomy" id="1894969"/>
    <lineage>
        <taxon>Bacteria</taxon>
        <taxon>Bacillati</taxon>
        <taxon>Actinomycetota</taxon>
        <taxon>Actinomycetes</taxon>
        <taxon>Micromonosporales</taxon>
        <taxon>Micromonosporaceae</taxon>
        <taxon>Micromonospora</taxon>
    </lineage>
</organism>
<reference evidence="2" key="1">
    <citation type="submission" date="2022-10" db="EMBL/GenBank/DDBJ databases">
        <title>The complete genomes of actinobacterial strains from the NBC collection.</title>
        <authorList>
            <person name="Joergensen T.S."/>
            <person name="Alvarez Arevalo M."/>
            <person name="Sterndorff E.B."/>
            <person name="Faurdal D."/>
            <person name="Vuksanovic O."/>
            <person name="Mourched A.-S."/>
            <person name="Charusanti P."/>
            <person name="Shaw S."/>
            <person name="Blin K."/>
            <person name="Weber T."/>
        </authorList>
    </citation>
    <scope>NUCLEOTIDE SEQUENCE</scope>
    <source>
        <strain evidence="2">NBC_00256</strain>
    </source>
</reference>
<sequence length="84" mass="9453">MQIWINQVARTCQCYAQGKDVFTIRHGTPIEPRNFQRSWQTRCGRANVTPITVHDARRTGATLLADLDVHPRVAMQLPGTPVSP</sequence>
<dbReference type="RefSeq" id="WP_240033002.1">
    <property type="nucleotide sequence ID" value="NZ_CP108084.1"/>
</dbReference>
<dbReference type="InterPro" id="IPR011010">
    <property type="entry name" value="DNA_brk_join_enz"/>
</dbReference>
<dbReference type="SUPFAM" id="SSF56349">
    <property type="entry name" value="DNA breaking-rejoining enzymes"/>
    <property type="match status" value="1"/>
</dbReference>
<dbReference type="EMBL" id="CP108084">
    <property type="protein sequence ID" value="WUP47169.1"/>
    <property type="molecule type" value="Genomic_DNA"/>
</dbReference>